<evidence type="ECO:0000256" key="1">
    <source>
        <dbReference type="SAM" id="Coils"/>
    </source>
</evidence>
<dbReference type="EMBL" id="CP073653">
    <property type="protein sequence ID" value="QUN34448.1"/>
    <property type="molecule type" value="Genomic_DNA"/>
</dbReference>
<dbReference type="AlphaFoldDB" id="A0AB74VDA6"/>
<protein>
    <submittedName>
        <fullName evidence="2">Uncharacterized protein</fullName>
    </submittedName>
</protein>
<keyword evidence="1" id="KW-0175">Coiled coil</keyword>
<evidence type="ECO:0000313" key="3">
    <source>
        <dbReference type="Proteomes" id="UP000679373"/>
    </source>
</evidence>
<name>A0AB74VDA6_CLOBE</name>
<reference evidence="2" key="1">
    <citation type="submission" date="2021-04" db="EMBL/GenBank/DDBJ databases">
        <title>Complete genome sequence of the type strain Clostridium beijerinckii NRRL B-598.</title>
        <authorList>
            <person name="Sedlar K."/>
            <person name="Branska B."/>
            <person name="Bezdicek M."/>
            <person name="Nykrynova M."/>
            <person name="Lengerova M."/>
            <person name="Skutkova H."/>
            <person name="Patakova P."/>
        </authorList>
    </citation>
    <scope>NUCLEOTIDE SEQUENCE</scope>
    <source>
        <strain evidence="2">DSM 791</strain>
    </source>
</reference>
<sequence>MQVDIIWDRVVNGYATRDITNIEVDEYSEIILCLKIRLEQLEEKLIEYKQSEDKRLKVFIPKREKELLRLKNLIKLME</sequence>
<gene>
    <name evidence="2" type="ORF">KEC93_21375</name>
</gene>
<dbReference type="Proteomes" id="UP000679373">
    <property type="component" value="Chromosome"/>
</dbReference>
<feature type="coiled-coil region" evidence="1">
    <location>
        <begin position="24"/>
        <end position="51"/>
    </location>
</feature>
<accession>A0AB74VDA6</accession>
<proteinExistence type="predicted"/>
<dbReference type="RefSeq" id="WP_077868606.1">
    <property type="nucleotide sequence ID" value="NZ_BKAK01000058.1"/>
</dbReference>
<dbReference type="GeneID" id="66347132"/>
<evidence type="ECO:0000313" key="2">
    <source>
        <dbReference type="EMBL" id="QUN34448.1"/>
    </source>
</evidence>
<organism evidence="2 3">
    <name type="scientific">Clostridium beijerinckii</name>
    <name type="common">Clostridium MP</name>
    <dbReference type="NCBI Taxonomy" id="1520"/>
    <lineage>
        <taxon>Bacteria</taxon>
        <taxon>Bacillati</taxon>
        <taxon>Bacillota</taxon>
        <taxon>Clostridia</taxon>
        <taxon>Eubacteriales</taxon>
        <taxon>Clostridiaceae</taxon>
        <taxon>Clostridium</taxon>
    </lineage>
</organism>
<keyword evidence="3" id="KW-1185">Reference proteome</keyword>